<dbReference type="SUPFAM" id="SSF103511">
    <property type="entry name" value="Chlorophyll a-b binding protein"/>
    <property type="match status" value="5"/>
</dbReference>
<dbReference type="Pfam" id="PF00504">
    <property type="entry name" value="Chloroa_b-bind"/>
    <property type="match status" value="5"/>
</dbReference>
<dbReference type="PANTHER" id="PTHR44177:SF1">
    <property type="entry name" value="TETRATRICOPEPTIDE REPEAT PROTEIN 8"/>
    <property type="match status" value="1"/>
</dbReference>
<dbReference type="InterPro" id="IPR022796">
    <property type="entry name" value="Chloroa_b-bind"/>
</dbReference>
<organism evidence="7 8">
    <name type="scientific">Polarella glacialis</name>
    <name type="common">Dinoflagellate</name>
    <dbReference type="NCBI Taxonomy" id="89957"/>
    <lineage>
        <taxon>Eukaryota</taxon>
        <taxon>Sar</taxon>
        <taxon>Alveolata</taxon>
        <taxon>Dinophyceae</taxon>
        <taxon>Suessiales</taxon>
        <taxon>Suessiaceae</taxon>
        <taxon>Polarella</taxon>
    </lineage>
</organism>
<evidence type="ECO:0000256" key="5">
    <source>
        <dbReference type="SAM" id="MobiDB-lite"/>
    </source>
</evidence>
<dbReference type="InterPro" id="IPR028796">
    <property type="entry name" value="BBS8"/>
</dbReference>
<keyword evidence="6" id="KW-0812">Transmembrane</keyword>
<evidence type="ECO:0000313" key="8">
    <source>
        <dbReference type="Proteomes" id="UP000626109"/>
    </source>
</evidence>
<evidence type="ECO:0000256" key="6">
    <source>
        <dbReference type="SAM" id="Phobius"/>
    </source>
</evidence>
<dbReference type="SMART" id="SM00028">
    <property type="entry name" value="TPR"/>
    <property type="match status" value="6"/>
</dbReference>
<keyword evidence="4" id="KW-0802">TPR repeat</keyword>
<name>A0A813LGK3_POLGL</name>
<dbReference type="Pfam" id="PF13181">
    <property type="entry name" value="TPR_8"/>
    <property type="match status" value="1"/>
</dbReference>
<dbReference type="Gene3D" id="1.25.40.10">
    <property type="entry name" value="Tetratricopeptide repeat domain"/>
    <property type="match status" value="2"/>
</dbReference>
<dbReference type="GO" id="GO:0034464">
    <property type="term" value="C:BBSome"/>
    <property type="evidence" value="ECO:0007669"/>
    <property type="project" value="InterPro"/>
</dbReference>
<reference evidence="7" key="1">
    <citation type="submission" date="2021-02" db="EMBL/GenBank/DDBJ databases">
        <authorList>
            <person name="Dougan E. K."/>
            <person name="Rhodes N."/>
            <person name="Thang M."/>
            <person name="Chan C."/>
        </authorList>
    </citation>
    <scope>NUCLEOTIDE SEQUENCE</scope>
</reference>
<dbReference type="EMBL" id="CAJNNW010034407">
    <property type="protein sequence ID" value="CAE8722582.1"/>
    <property type="molecule type" value="Genomic_DNA"/>
</dbReference>
<feature type="compositionally biased region" description="Low complexity" evidence="5">
    <location>
        <begin position="45"/>
        <end position="57"/>
    </location>
</feature>
<keyword evidence="6" id="KW-0472">Membrane</keyword>
<dbReference type="GO" id="GO:0036064">
    <property type="term" value="C:ciliary basal body"/>
    <property type="evidence" value="ECO:0007669"/>
    <property type="project" value="TreeGrafter"/>
</dbReference>
<dbReference type="GO" id="GO:0097730">
    <property type="term" value="C:non-motile cilium"/>
    <property type="evidence" value="ECO:0007669"/>
    <property type="project" value="TreeGrafter"/>
</dbReference>
<keyword evidence="3" id="KW-0934">Plastid</keyword>
<comment type="caution">
    <text evidence="7">The sequence shown here is derived from an EMBL/GenBank/DDBJ whole genome shotgun (WGS) entry which is preliminary data.</text>
</comment>
<sequence length="2659" mass="291559">MAPAQQRMALVAAGCASAAVSTAFVASAPPATERELKATEQLRGSPATASSSSSSSSSLPLTAIGAAAGACLAAATSRRAAQREGKVALRAFENELGVQAPIGFWDPAGFCADGDVKDFYRRRKIEIKHGRVSMLACVGYIVPEYVKFPGFLSPSTGLKFADVPSGLGALSKLPGTGIFQWVVFCGLCDLFFMHQVPENPPGKLSTRLFGEATTNYEYGAFGIPGYLGGKPIADAELKKKKLGAEIANGRLAMMAIIGMFFQDGLTGSAWGDWAAYTDSPLRAFENELGVQAPIGFWDPAGFCADGDVKDFYRRRKIEIKHGRVSMLACIGYIVPEYVKFPGFLSPSTGLKFADVPTGLGALSKLPGTGIFQWVVFCGLCDLFFMHQVPENPPGKLSTRLFGEATTNYEYGAFGIPGYLGGKPIADAELKKKKLGAEIANGRLAMMAIIGMFFQDGLTGSAWGDWAAYTDSPLRAFENELGVQAPVGFWDPLGFTKGGDAASFRRRRFVELKHGRQAMLACIGYIAPEYYRWDAYLSPSQNSKFADVPAGLAAFSKVPGAGWAQMIAFAGSVELYQYVDEPDRAPGDFRNAGALGLPNGFVTITDPESKKKKLNVELANGRLAMMAIIGMFFQDGLTGSAWGDWTLYTASPLRAFENELGVQAPVGFWDPLGFTKGGDAASFRRRRFVELKHGRQAMLACIGYIVPEYYRFDAYLSPSQNIKFADVPAGLAAFSKVPGAGWAQMIAFAGSVELYQYVDDPERAPGDFANAGFLGIPNGFLKITDPESKKKKLNVEIANGRLAMMAIIGMFFQDGLTGSAWGDWSLYTASPLRAGTIDLLNGSGGPFPDNVWDPAGLSKNKTEQEILELRAQELKHGRVAMAAVLGWFHVAAGYHPLGDAAAGERVSDDPLINVTQLPMGGMWQLVFTILCVEWAVTYVCKPNEKRPWDIFGWSDVVADEEFPDWKKAQLQELNNGRLAMLGIVGLVVQDAMFGDYAAGIGQACFGAEICKGFDKDAIEYWPVLPSAPYNWPALYPHVNVVDAWMQCSATFSANFCKSSLDPHFAFWPNGLAAAPHSWPALCPHVNVIDGGEFIRLESLDLQKYAQRPAIAKALCDYMLYYANNPRKALELASEATQAVDFKDWWWKARLGKAYYQLGLLRDAEKQFKSALKDEEIVATHLELCKVYMRLDQPNSAVDQYTRASDKFVGETHFLIGLARTYDMLNSLLRGVGFYKKVLQYDSVNAEAIACLASHHFYTDQPELALRFYRRMLQNGVSNAELWNNMGLCCFYAGQYDLTLSCFERSLMLADDNNMADVWYNIGQVAIGVGDLGLAYQAFKIAVSVDPNHAELRAYKNAATKLTNADRRKALEGLNPQLRPRTSATSMNLTMLKSASSPSFNGSGPLSTVFRPGLSVRLTGLRSRNELNGTLGEVVDPLPDDAGQLLVRLFGSEGGSGKLVRVNGEKLESEESPFATVTDRWMTTQLAHSAHCGFRRKPGGAFYNEGAATLQLVKGHWRGDVHERGMCCAMKAVACGSCTRHEHGLLSFYRSLAQTLDPELRRAGGAILLDVKCLTTCPSLQGSLNHNSLTPIVQSTKYGDNAATSSATVQRGAWLRIAFYIDMGRPGDGGEHSGFVAVRRLEQDRGIGSLGRADKGNETHAKKEGQAVEKVGLHLDDHEQDHDLAYMYGQKWERDCSEIVESKKDSVSYAQGKNCIQSCGNLFAVRQFDSRIARIQAAIQGAVGKLVFKIPYVPQCLTLIFYMCLVIAFVAFLPWIDYVGESVNSALGVVFFLSTPLAAVALAWCTAVLAVVVMGISEARAEDLGDVLESYPWAEAWVQPVAWMKNEYLPVLMIFYPPCIFGLVLFGIKASQWNTDDTDSFIGIASFVVMGCDGVVLATILVHGIYTFSEYLFLAGSHGVVWSCTKAYYAARLGWMPSTTPYWAGVAYVAASVVHGLLEKPREVTPGRTPDPRNKFMMIIPHPTLALGSLVVKMGTLLLDILLDMAQSIMFFCRGQPFFGAINLLGIGIQLVMMFLAAARGVASDVTLTAALLQSDAMSNFRSSWAAGMVLHEFYEKSFREAFGETYLSMSISIAAIFTMKFQYASDLQLILLSVFMSLHSIKSGVAEAREIVSAENEVALGAREVHFRIIPLNDYYARESYSKRSSVMTVSILRVSEAIVGVTTLAVCAASSSVKTTYLLAAGFSFIMCMPVYFWKYGSTICRTWMVAFNSIYEKLCEGDPIETIVYTIGLLTCLCAALLWTVLLAITPVLMMPMLLFWDSSITIPRAKAEDEEEDEASKISRPDSDEWVYTLMELANPGLIQAAFNKDFVLTYMSKAIFVSAFWVVLAVSHFAFQNPIFNFGLVWHEAIQAAHSDLRTTWWQGAIKLMLICSPGVALLFMCLAVCVLRLERVKWADELGRASEACEKEYFELRKAVEDACATLESKHIIKTPEFKGQLGMRKDSGGAALTSLICLKLMDSIFGAPDRLSLLKVWISPIEVQGLLDSLTSDEDKGWYLEQDVKTIFFDLKEGWTLRLGGDLMPAGRAKGMYGRAIGSHSDVPGLISQNQRRYAPESICLVFEGSAVSQMEEKMRERFDDTREDAPSASALAEHLQMLSDVLAADLSSPLLKSICGPQKEKLENIKECFQKLEEYCRTSLT</sequence>
<feature type="region of interest" description="Disordered" evidence="5">
    <location>
        <begin position="34"/>
        <end position="57"/>
    </location>
</feature>
<feature type="repeat" description="TPR" evidence="4">
    <location>
        <begin position="1278"/>
        <end position="1311"/>
    </location>
</feature>
<feature type="transmembrane region" description="Helical" evidence="6">
    <location>
        <begin position="2337"/>
        <end position="2354"/>
    </location>
</feature>
<protein>
    <submittedName>
        <fullName evidence="7">Uncharacterized protein</fullName>
    </submittedName>
</protein>
<evidence type="ECO:0000256" key="2">
    <source>
        <dbReference type="ARBA" id="ARBA00022528"/>
    </source>
</evidence>
<dbReference type="PROSITE" id="PS50005">
    <property type="entry name" value="TPR"/>
    <property type="match status" value="2"/>
</dbReference>
<proteinExistence type="predicted"/>
<feature type="transmembrane region" description="Helical" evidence="6">
    <location>
        <begin position="2384"/>
        <end position="2407"/>
    </location>
</feature>
<dbReference type="GO" id="GO:0009507">
    <property type="term" value="C:chloroplast"/>
    <property type="evidence" value="ECO:0007669"/>
    <property type="project" value="UniProtKB-SubCell"/>
</dbReference>
<feature type="transmembrane region" description="Helical" evidence="6">
    <location>
        <begin position="2016"/>
        <end position="2037"/>
    </location>
</feature>
<comment type="subcellular location">
    <subcellularLocation>
        <location evidence="1">Plastid</location>
        <location evidence="1">Chloroplast</location>
    </subcellularLocation>
</comment>
<keyword evidence="6" id="KW-1133">Transmembrane helix</keyword>
<dbReference type="InterPro" id="IPR011990">
    <property type="entry name" value="TPR-like_helical_dom_sf"/>
</dbReference>
<feature type="transmembrane region" description="Helical" evidence="6">
    <location>
        <begin position="2244"/>
        <end position="2271"/>
    </location>
</feature>
<dbReference type="GO" id="GO:1905515">
    <property type="term" value="P:non-motile cilium assembly"/>
    <property type="evidence" value="ECO:0007669"/>
    <property type="project" value="InterPro"/>
</dbReference>
<gene>
    <name evidence="7" type="ORF">PGLA2088_LOCUS42619</name>
</gene>
<feature type="transmembrane region" description="Helical" evidence="6">
    <location>
        <begin position="2197"/>
        <end position="2214"/>
    </location>
</feature>
<keyword evidence="2" id="KW-0150">Chloroplast</keyword>
<feature type="transmembrane region" description="Helical" evidence="6">
    <location>
        <begin position="1976"/>
        <end position="2004"/>
    </location>
</feature>
<dbReference type="SUPFAM" id="SSF48452">
    <property type="entry name" value="TPR-like"/>
    <property type="match status" value="1"/>
</dbReference>
<feature type="non-terminal residue" evidence="7">
    <location>
        <position position="1"/>
    </location>
</feature>
<feature type="transmembrane region" description="Helical" evidence="6">
    <location>
        <begin position="1757"/>
        <end position="1774"/>
    </location>
</feature>
<dbReference type="Proteomes" id="UP000626109">
    <property type="component" value="Unassembled WGS sequence"/>
</dbReference>
<dbReference type="Gene3D" id="1.10.3460.10">
    <property type="entry name" value="Chlorophyll a/b binding protein domain"/>
    <property type="match status" value="5"/>
</dbReference>
<evidence type="ECO:0000256" key="1">
    <source>
        <dbReference type="ARBA" id="ARBA00004229"/>
    </source>
</evidence>
<feature type="repeat" description="TPR" evidence="4">
    <location>
        <begin position="1314"/>
        <end position="1347"/>
    </location>
</feature>
<feature type="transmembrane region" description="Helical" evidence="6">
    <location>
        <begin position="1878"/>
        <end position="1903"/>
    </location>
</feature>
<evidence type="ECO:0000256" key="3">
    <source>
        <dbReference type="ARBA" id="ARBA00022640"/>
    </source>
</evidence>
<evidence type="ECO:0000313" key="7">
    <source>
        <dbReference type="EMBL" id="CAE8722582.1"/>
    </source>
</evidence>
<dbReference type="InterPro" id="IPR019734">
    <property type="entry name" value="TPR_rpt"/>
</dbReference>
<feature type="transmembrane region" description="Helical" evidence="6">
    <location>
        <begin position="1939"/>
        <end position="1956"/>
    </location>
</feature>
<feature type="non-terminal residue" evidence="7">
    <location>
        <position position="2659"/>
    </location>
</feature>
<accession>A0A813LGK3</accession>
<feature type="transmembrane region" description="Helical" evidence="6">
    <location>
        <begin position="1786"/>
        <end position="1814"/>
    </location>
</feature>
<evidence type="ECO:0000256" key="4">
    <source>
        <dbReference type="PROSITE-ProRule" id="PRU00339"/>
    </source>
</evidence>
<dbReference type="PANTHER" id="PTHR44177">
    <property type="entry name" value="TETRATRICOPEPTIDE REPEAT PROTEIN 8"/>
    <property type="match status" value="1"/>
</dbReference>
<feature type="transmembrane region" description="Helical" evidence="6">
    <location>
        <begin position="1846"/>
        <end position="1866"/>
    </location>
</feature>